<evidence type="ECO:0000259" key="1">
    <source>
        <dbReference type="Pfam" id="PF07940"/>
    </source>
</evidence>
<feature type="non-terminal residue" evidence="2">
    <location>
        <position position="185"/>
    </location>
</feature>
<comment type="caution">
    <text evidence="2">The sequence shown here is derived from an EMBL/GenBank/DDBJ whole genome shotgun (WGS) entry which is preliminary data.</text>
</comment>
<dbReference type="Gene3D" id="2.70.98.70">
    <property type="match status" value="1"/>
</dbReference>
<dbReference type="InterPro" id="IPR012480">
    <property type="entry name" value="Hepar_II_III_C"/>
</dbReference>
<dbReference type="AlphaFoldDB" id="X1PRP3"/>
<gene>
    <name evidence="2" type="ORF">S06H3_39557</name>
</gene>
<accession>X1PRP3</accession>
<evidence type="ECO:0000313" key="2">
    <source>
        <dbReference type="EMBL" id="GAI45171.1"/>
    </source>
</evidence>
<organism evidence="2">
    <name type="scientific">marine sediment metagenome</name>
    <dbReference type="NCBI Taxonomy" id="412755"/>
    <lineage>
        <taxon>unclassified sequences</taxon>
        <taxon>metagenomes</taxon>
        <taxon>ecological metagenomes</taxon>
    </lineage>
</organism>
<feature type="domain" description="Heparinase II/III-like C-terminal" evidence="1">
    <location>
        <begin position="20"/>
        <end position="155"/>
    </location>
</feature>
<name>X1PRP3_9ZZZZ</name>
<protein>
    <recommendedName>
        <fullName evidence="1">Heparinase II/III-like C-terminal domain-containing protein</fullName>
    </recommendedName>
</protein>
<dbReference type="GO" id="GO:0016829">
    <property type="term" value="F:lyase activity"/>
    <property type="evidence" value="ECO:0007669"/>
    <property type="project" value="InterPro"/>
</dbReference>
<dbReference type="EMBL" id="BARV01024209">
    <property type="protein sequence ID" value="GAI45171.1"/>
    <property type="molecule type" value="Genomic_DNA"/>
</dbReference>
<proteinExistence type="predicted"/>
<dbReference type="Pfam" id="PF07940">
    <property type="entry name" value="Hepar_II_III_C"/>
    <property type="match status" value="1"/>
</dbReference>
<sequence>MRGNGDDKDATCFETHYGLRINSHDHSDRLAVTLYGLGEILAPDAGKKGYGSGLQLNWMVQTIAHNTVTINETTQYPQGDHNTVWVDPIPGRPPEGKLVFFHAGKKFKAIRAMSDKVYEGCVLDRTLILLNPFVIDIYRVSCDAESQIDWAWHGYGQAKSKRKLAQQGGSLSGRKGYMHLTNPAS</sequence>
<reference evidence="2" key="1">
    <citation type="journal article" date="2014" name="Front. Microbiol.">
        <title>High frequency of phylogenetically diverse reductive dehalogenase-homologous genes in deep subseafloor sedimentary metagenomes.</title>
        <authorList>
            <person name="Kawai M."/>
            <person name="Futagami T."/>
            <person name="Toyoda A."/>
            <person name="Takaki Y."/>
            <person name="Nishi S."/>
            <person name="Hori S."/>
            <person name="Arai W."/>
            <person name="Tsubouchi T."/>
            <person name="Morono Y."/>
            <person name="Uchiyama I."/>
            <person name="Ito T."/>
            <person name="Fujiyama A."/>
            <person name="Inagaki F."/>
            <person name="Takami H."/>
        </authorList>
    </citation>
    <scope>NUCLEOTIDE SEQUENCE</scope>
    <source>
        <strain evidence="2">Expedition CK06-06</strain>
    </source>
</reference>